<protein>
    <submittedName>
        <fullName evidence="1">Uncharacterized protein</fullName>
    </submittedName>
</protein>
<proteinExistence type="predicted"/>
<dbReference type="EMBL" id="VSSQ01073539">
    <property type="protein sequence ID" value="MPN24623.1"/>
    <property type="molecule type" value="Genomic_DNA"/>
</dbReference>
<sequence>MNLISMNCSGKKPKAPGVFSMVPLSLAGRYSNSDPISSSVYKETTSSIRIGTIGISLPPSCFQEVILPSKISLICVGVRFLIVLLLFTHSTYPFSTVDDLNKPQPSVNKKILISKIVSVVIPPLKRNNDSNMISKNLFFFLLNTIFVY</sequence>
<comment type="caution">
    <text evidence="1">The sequence shown here is derived from an EMBL/GenBank/DDBJ whole genome shotgun (WGS) entry which is preliminary data.</text>
</comment>
<name>A0A645GLM4_9ZZZZ</name>
<accession>A0A645GLM4</accession>
<reference evidence="1" key="1">
    <citation type="submission" date="2019-08" db="EMBL/GenBank/DDBJ databases">
        <authorList>
            <person name="Kucharzyk K."/>
            <person name="Murdoch R.W."/>
            <person name="Higgins S."/>
            <person name="Loffler F."/>
        </authorList>
    </citation>
    <scope>NUCLEOTIDE SEQUENCE</scope>
</reference>
<evidence type="ECO:0000313" key="1">
    <source>
        <dbReference type="EMBL" id="MPN24623.1"/>
    </source>
</evidence>
<gene>
    <name evidence="1" type="ORF">SDC9_172024</name>
</gene>
<organism evidence="1">
    <name type="scientific">bioreactor metagenome</name>
    <dbReference type="NCBI Taxonomy" id="1076179"/>
    <lineage>
        <taxon>unclassified sequences</taxon>
        <taxon>metagenomes</taxon>
        <taxon>ecological metagenomes</taxon>
    </lineage>
</organism>
<dbReference type="AlphaFoldDB" id="A0A645GLM4"/>